<dbReference type="InParanoid" id="A5DDG7"/>
<protein>
    <submittedName>
        <fullName evidence="1">Uncharacterized protein</fullName>
    </submittedName>
</protein>
<reference evidence="1 2" key="1">
    <citation type="journal article" date="2009" name="Nature">
        <title>Evolution of pathogenicity and sexual reproduction in eight Candida genomes.</title>
        <authorList>
            <person name="Butler G."/>
            <person name="Rasmussen M.D."/>
            <person name="Lin M.F."/>
            <person name="Santos M.A."/>
            <person name="Sakthikumar S."/>
            <person name="Munro C.A."/>
            <person name="Rheinbay E."/>
            <person name="Grabherr M."/>
            <person name="Forche A."/>
            <person name="Reedy J.L."/>
            <person name="Agrafioti I."/>
            <person name="Arnaud M.B."/>
            <person name="Bates S."/>
            <person name="Brown A.J."/>
            <person name="Brunke S."/>
            <person name="Costanzo M.C."/>
            <person name="Fitzpatrick D.A."/>
            <person name="de Groot P.W."/>
            <person name="Harris D."/>
            <person name="Hoyer L.L."/>
            <person name="Hube B."/>
            <person name="Klis F.M."/>
            <person name="Kodira C."/>
            <person name="Lennard N."/>
            <person name="Logue M.E."/>
            <person name="Martin R."/>
            <person name="Neiman A.M."/>
            <person name="Nikolaou E."/>
            <person name="Quail M.A."/>
            <person name="Quinn J."/>
            <person name="Santos M.C."/>
            <person name="Schmitzberger F.F."/>
            <person name="Sherlock G."/>
            <person name="Shah P."/>
            <person name="Silverstein K.A."/>
            <person name="Skrzypek M.S."/>
            <person name="Soll D."/>
            <person name="Staggs R."/>
            <person name="Stansfield I."/>
            <person name="Stumpf M.P."/>
            <person name="Sudbery P.E."/>
            <person name="Srikantha T."/>
            <person name="Zeng Q."/>
            <person name="Berman J."/>
            <person name="Berriman M."/>
            <person name="Heitman J."/>
            <person name="Gow N.A."/>
            <person name="Lorenz M.C."/>
            <person name="Birren B.W."/>
            <person name="Kellis M."/>
            <person name="Cuomo C.A."/>
        </authorList>
    </citation>
    <scope>NUCLEOTIDE SEQUENCE [LARGE SCALE GENOMIC DNA]</scope>
    <source>
        <strain evidence="2">ATCC 6260 / CBS 566 / DSM 6381 / JCM 1539 / NBRC 10279 / NRRL Y-324</strain>
    </source>
</reference>
<proteinExistence type="predicted"/>
<dbReference type="Proteomes" id="UP000001997">
    <property type="component" value="Unassembled WGS sequence"/>
</dbReference>
<organism evidence="1 2">
    <name type="scientific">Meyerozyma guilliermondii (strain ATCC 6260 / CBS 566 / DSM 6381 / JCM 1539 / NBRC 10279 / NRRL Y-324)</name>
    <name type="common">Yeast</name>
    <name type="synonym">Candida guilliermondii</name>
    <dbReference type="NCBI Taxonomy" id="294746"/>
    <lineage>
        <taxon>Eukaryota</taxon>
        <taxon>Fungi</taxon>
        <taxon>Dikarya</taxon>
        <taxon>Ascomycota</taxon>
        <taxon>Saccharomycotina</taxon>
        <taxon>Pichiomycetes</taxon>
        <taxon>Debaryomycetaceae</taxon>
        <taxon>Meyerozyma</taxon>
    </lineage>
</organism>
<evidence type="ECO:0000313" key="2">
    <source>
        <dbReference type="Proteomes" id="UP000001997"/>
    </source>
</evidence>
<dbReference type="AlphaFoldDB" id="A5DDG7"/>
<evidence type="ECO:0000313" key="1">
    <source>
        <dbReference type="EMBL" id="EDK37220.2"/>
    </source>
</evidence>
<dbReference type="RefSeq" id="XP_001485647.2">
    <property type="nucleotide sequence ID" value="XM_001485597.1"/>
</dbReference>
<dbReference type="HOGENOM" id="CLU_1152146_0_0_1"/>
<dbReference type="OMA" id="HSHIASY"/>
<keyword evidence="2" id="KW-1185">Reference proteome</keyword>
<dbReference type="GeneID" id="5128044"/>
<dbReference type="OrthoDB" id="4094067at2759"/>
<dbReference type="EMBL" id="CH408156">
    <property type="protein sequence ID" value="EDK37220.2"/>
    <property type="molecule type" value="Genomic_DNA"/>
</dbReference>
<dbReference type="VEuPathDB" id="FungiDB:PGUG_01318"/>
<dbReference type="KEGG" id="pgu:PGUG_01318"/>
<name>A5DDG7_PICGU</name>
<gene>
    <name evidence="1" type="ORF">PGUG_01318</name>
</gene>
<accession>A5DDG7</accession>
<sequence>MDHLRNRQFGLYTSNRTFPALDETHKRHISHNLAAYLYSEHSNRSSDKIIYNSPHDIVSDISVTFRSDLVNSLQITTITVSHPDTLLSTPQQVIFVTENEKTVVLISGTRPFATIFVQILESASISPPIMIHRLTLTPSTLLSTLEELEADDVNLVYTVKTTNDALRSIKVSVPEKDFRALKDSGSVAESLQDYLHRTSGIRFSKLGLTSISCSQVLVSRTRVSMAHPEKIVPVIMRGVDK</sequence>